<proteinExistence type="predicted"/>
<accession>A0ABS4ESU2</accession>
<dbReference type="PANTHER" id="PTHR23028:SF53">
    <property type="entry name" value="ACYL_TRANSF_3 DOMAIN-CONTAINING PROTEIN"/>
    <property type="match status" value="1"/>
</dbReference>
<keyword evidence="1" id="KW-0812">Transmembrane</keyword>
<feature type="transmembrane region" description="Helical" evidence="1">
    <location>
        <begin position="147"/>
        <end position="172"/>
    </location>
</feature>
<dbReference type="InterPro" id="IPR002656">
    <property type="entry name" value="Acyl_transf_3_dom"/>
</dbReference>
<keyword evidence="1" id="KW-1133">Transmembrane helix</keyword>
<dbReference type="PANTHER" id="PTHR23028">
    <property type="entry name" value="ACETYLTRANSFERASE"/>
    <property type="match status" value="1"/>
</dbReference>
<feature type="domain" description="Acyltransferase 3" evidence="2">
    <location>
        <begin position="6"/>
        <end position="344"/>
    </location>
</feature>
<feature type="transmembrane region" description="Helical" evidence="1">
    <location>
        <begin position="328"/>
        <end position="350"/>
    </location>
</feature>
<reference evidence="3 4" key="1">
    <citation type="submission" date="2021-03" db="EMBL/GenBank/DDBJ databases">
        <title>Genomic Encyclopedia of Type Strains, Phase IV (KMG-IV): sequencing the most valuable type-strain genomes for metagenomic binning, comparative biology and taxonomic classification.</title>
        <authorList>
            <person name="Goeker M."/>
        </authorList>
    </citation>
    <scope>NUCLEOTIDE SEQUENCE [LARGE SCALE GENOMIC DNA]</scope>
    <source>
        <strain evidence="3 4">DSM 26427</strain>
    </source>
</reference>
<keyword evidence="4" id="KW-1185">Reference proteome</keyword>
<evidence type="ECO:0000313" key="3">
    <source>
        <dbReference type="EMBL" id="MBP1860992.1"/>
    </source>
</evidence>
<dbReference type="InterPro" id="IPR050879">
    <property type="entry name" value="Acyltransferase_3"/>
</dbReference>
<dbReference type="Proteomes" id="UP000823786">
    <property type="component" value="Unassembled WGS sequence"/>
</dbReference>
<comment type="caution">
    <text evidence="3">The sequence shown here is derived from an EMBL/GenBank/DDBJ whole genome shotgun (WGS) entry which is preliminary data.</text>
</comment>
<feature type="transmembrane region" description="Helical" evidence="1">
    <location>
        <begin position="233"/>
        <end position="249"/>
    </location>
</feature>
<feature type="transmembrane region" description="Helical" evidence="1">
    <location>
        <begin position="12"/>
        <end position="33"/>
    </location>
</feature>
<evidence type="ECO:0000259" key="2">
    <source>
        <dbReference type="Pfam" id="PF01757"/>
    </source>
</evidence>
<dbReference type="RefSeq" id="WP_209854984.1">
    <property type="nucleotide sequence ID" value="NZ_JAGGJV010000009.1"/>
</dbReference>
<feature type="transmembrane region" description="Helical" evidence="1">
    <location>
        <begin position="293"/>
        <end position="316"/>
    </location>
</feature>
<dbReference type="Pfam" id="PF01757">
    <property type="entry name" value="Acyl_transf_3"/>
    <property type="match status" value="1"/>
</dbReference>
<feature type="transmembrane region" description="Helical" evidence="1">
    <location>
        <begin position="202"/>
        <end position="221"/>
    </location>
</feature>
<evidence type="ECO:0000313" key="4">
    <source>
        <dbReference type="Proteomes" id="UP000823786"/>
    </source>
</evidence>
<protein>
    <submittedName>
        <fullName evidence="3">Peptidoglycan/LPS O-acetylase OafA/YrhL</fullName>
    </submittedName>
</protein>
<keyword evidence="1" id="KW-0472">Membrane</keyword>
<dbReference type="EMBL" id="JAGGJV010000009">
    <property type="protein sequence ID" value="MBP1860992.1"/>
    <property type="molecule type" value="Genomic_DNA"/>
</dbReference>
<feature type="transmembrane region" description="Helical" evidence="1">
    <location>
        <begin position="80"/>
        <end position="100"/>
    </location>
</feature>
<feature type="transmembrane region" description="Helical" evidence="1">
    <location>
        <begin position="39"/>
        <end position="59"/>
    </location>
</feature>
<feature type="transmembrane region" description="Helical" evidence="1">
    <location>
        <begin position="255"/>
        <end position="272"/>
    </location>
</feature>
<sequence length="378" mass="42098">MRYVKEFEALRGVLAIWVVVGHVATASVLHGRLIEAKLYNFYAVTVFILLSGFAIAALIDKKPEGYGLYITRRAFRIFPVYLFYLALSVLLANFALETWLNAPSGVMQAARIKIATDTITYWPWHLAAHLPALHGLVPPSLLPSTDYAFLGQAWSISLEWQYYLIAPFFIAVLTTKMNAIRIGLLLLGALAVAFILPRMPESFIGGWLLDFTLGIATFIFMKYRDREAHPLRSIPIVKVWALVIAGLLLQRSVSVLPYLIWATVIMLVICAREKEGGAAALFSRVANARPLQWIGSMAYSVYLSHMIVLILVLRAVQALGIDEPWPQFAVLVCATLAGTLVISRLSYVFIELPFHQYGRNIGQRAQTIPARANVPPGE</sequence>
<organism evidence="3 4">
    <name type="scientific">Rhizobium herbae</name>
    <dbReference type="NCBI Taxonomy" id="508661"/>
    <lineage>
        <taxon>Bacteria</taxon>
        <taxon>Pseudomonadati</taxon>
        <taxon>Pseudomonadota</taxon>
        <taxon>Alphaproteobacteria</taxon>
        <taxon>Hyphomicrobiales</taxon>
        <taxon>Rhizobiaceae</taxon>
        <taxon>Rhizobium/Agrobacterium group</taxon>
        <taxon>Rhizobium</taxon>
    </lineage>
</organism>
<evidence type="ECO:0000256" key="1">
    <source>
        <dbReference type="SAM" id="Phobius"/>
    </source>
</evidence>
<name>A0ABS4ESU2_9HYPH</name>
<feature type="transmembrane region" description="Helical" evidence="1">
    <location>
        <begin position="179"/>
        <end position="196"/>
    </location>
</feature>
<gene>
    <name evidence="3" type="ORF">J2Z75_004520</name>
</gene>